<evidence type="ECO:0000259" key="1">
    <source>
        <dbReference type="Pfam" id="PF12146"/>
    </source>
</evidence>
<proteinExistence type="predicted"/>
<sequence length="326" mass="35781">MTSSPSSSTNNYLEQTVSLLSSVASYMRLPAIASTGLAAVLTSLLYFKQKALIYPSHVPANARTEVPRPSQYGIKDFEELILPTADGQKLSAFYIRGPRGGRNAKVTVIMFHGNAGNIGHRLPIARMMINLTGCNVFMLEYRGYGLSTGEPDESGIMIDAQTALDYLRDRAETRDHRFVIYGQSLGGAVSIKLVAKNQHAGDIAGLILENTFLSMRKLIPSVIPPAKYLTLLCHQVWPSDSIISSITKVPILFLSGLQDEIVPPAHMRRLYELSAAPNKIWKPLPGGDHNSSVVEEGYFEAISDFIASITQDYPTTGEKHDEKDLI</sequence>
<dbReference type="GO" id="GO:0008474">
    <property type="term" value="F:palmitoyl-(protein) hydrolase activity"/>
    <property type="evidence" value="ECO:0007669"/>
    <property type="project" value="TreeGrafter"/>
</dbReference>
<comment type="caution">
    <text evidence="2">The sequence shown here is derived from an EMBL/GenBank/DDBJ whole genome shotgun (WGS) entry which is preliminary data.</text>
</comment>
<organism evidence="2 3">
    <name type="scientific">Pleurostoma richardsiae</name>
    <dbReference type="NCBI Taxonomy" id="41990"/>
    <lineage>
        <taxon>Eukaryota</taxon>
        <taxon>Fungi</taxon>
        <taxon>Dikarya</taxon>
        <taxon>Ascomycota</taxon>
        <taxon>Pezizomycotina</taxon>
        <taxon>Sordariomycetes</taxon>
        <taxon>Sordariomycetidae</taxon>
        <taxon>Calosphaeriales</taxon>
        <taxon>Pleurostomataceae</taxon>
        <taxon>Pleurostoma</taxon>
    </lineage>
</organism>
<dbReference type="PANTHER" id="PTHR12277:SF81">
    <property type="entry name" value="PROTEIN ABHD13"/>
    <property type="match status" value="1"/>
</dbReference>
<gene>
    <name evidence="2" type="ORF">NKR23_g80</name>
</gene>
<name>A0AA38W0L2_9PEZI</name>
<dbReference type="InterPro" id="IPR029058">
    <property type="entry name" value="AB_hydrolase_fold"/>
</dbReference>
<dbReference type="Pfam" id="PF12146">
    <property type="entry name" value="Hydrolase_4"/>
    <property type="match status" value="1"/>
</dbReference>
<dbReference type="InterPro" id="IPR022742">
    <property type="entry name" value="Hydrolase_4"/>
</dbReference>
<dbReference type="Proteomes" id="UP001174694">
    <property type="component" value="Unassembled WGS sequence"/>
</dbReference>
<dbReference type="GO" id="GO:0016020">
    <property type="term" value="C:membrane"/>
    <property type="evidence" value="ECO:0007669"/>
    <property type="project" value="TreeGrafter"/>
</dbReference>
<dbReference type="AlphaFoldDB" id="A0AA38W0L2"/>
<evidence type="ECO:0000313" key="3">
    <source>
        <dbReference type="Proteomes" id="UP001174694"/>
    </source>
</evidence>
<evidence type="ECO:0000313" key="2">
    <source>
        <dbReference type="EMBL" id="KAJ9157375.1"/>
    </source>
</evidence>
<dbReference type="Gene3D" id="3.40.50.1820">
    <property type="entry name" value="alpha/beta hydrolase"/>
    <property type="match status" value="2"/>
</dbReference>
<dbReference type="SUPFAM" id="SSF53474">
    <property type="entry name" value="alpha/beta-Hydrolases"/>
    <property type="match status" value="1"/>
</dbReference>
<dbReference type="PANTHER" id="PTHR12277">
    <property type="entry name" value="ALPHA/BETA HYDROLASE DOMAIN-CONTAINING PROTEIN"/>
    <property type="match status" value="1"/>
</dbReference>
<protein>
    <submittedName>
        <fullName evidence="2">BEM46 family protein</fullName>
    </submittedName>
</protein>
<reference evidence="2" key="1">
    <citation type="submission" date="2022-07" db="EMBL/GenBank/DDBJ databases">
        <title>Fungi with potential for degradation of polypropylene.</title>
        <authorList>
            <person name="Gostincar C."/>
        </authorList>
    </citation>
    <scope>NUCLEOTIDE SEQUENCE</scope>
    <source>
        <strain evidence="2">EXF-13308</strain>
    </source>
</reference>
<dbReference type="EMBL" id="JANBVO010000001">
    <property type="protein sequence ID" value="KAJ9157375.1"/>
    <property type="molecule type" value="Genomic_DNA"/>
</dbReference>
<feature type="domain" description="Serine aminopeptidase S33" evidence="1">
    <location>
        <begin position="103"/>
        <end position="238"/>
    </location>
</feature>
<keyword evidence="3" id="KW-1185">Reference proteome</keyword>
<accession>A0AA38W0L2</accession>